<organism evidence="13 14">
    <name type="scientific">Oceanobacillus limi</name>
    <dbReference type="NCBI Taxonomy" id="930131"/>
    <lineage>
        <taxon>Bacteria</taxon>
        <taxon>Bacillati</taxon>
        <taxon>Bacillota</taxon>
        <taxon>Bacilli</taxon>
        <taxon>Bacillales</taxon>
        <taxon>Bacillaceae</taxon>
        <taxon>Oceanobacillus</taxon>
    </lineage>
</organism>
<feature type="transmembrane region" description="Helical" evidence="11">
    <location>
        <begin position="233"/>
        <end position="255"/>
    </location>
</feature>
<feature type="domain" description="ABC3 transporter permease C-terminal" evidence="12">
    <location>
        <begin position="236"/>
        <end position="344"/>
    </location>
</feature>
<keyword evidence="9 11" id="KW-0472">Membrane</keyword>
<dbReference type="GO" id="GO:0005886">
    <property type="term" value="C:plasma membrane"/>
    <property type="evidence" value="ECO:0007669"/>
    <property type="project" value="UniProtKB-SubCell"/>
</dbReference>
<keyword evidence="7 11" id="KW-0812">Transmembrane</keyword>
<dbReference type="InterPro" id="IPR051125">
    <property type="entry name" value="ABC-4/HrtB_transporter"/>
</dbReference>
<feature type="transmembrane region" description="Helical" evidence="11">
    <location>
        <begin position="15"/>
        <end position="35"/>
    </location>
</feature>
<keyword evidence="14" id="KW-1185">Reference proteome</keyword>
<evidence type="ECO:0000313" key="14">
    <source>
        <dbReference type="Proteomes" id="UP000198618"/>
    </source>
</evidence>
<feature type="transmembrane region" description="Helical" evidence="11">
    <location>
        <begin position="276"/>
        <end position="306"/>
    </location>
</feature>
<dbReference type="InterPro" id="IPR003838">
    <property type="entry name" value="ABC3_permease_C"/>
</dbReference>
<evidence type="ECO:0000256" key="8">
    <source>
        <dbReference type="ARBA" id="ARBA00022989"/>
    </source>
</evidence>
<protein>
    <recommendedName>
        <fullName evidence="4">Putative hemin transport system permease protein HrtB</fullName>
    </recommendedName>
</protein>
<evidence type="ECO:0000256" key="2">
    <source>
        <dbReference type="ARBA" id="ARBA00008697"/>
    </source>
</evidence>
<dbReference type="AlphaFoldDB" id="A0A1I0CHS7"/>
<evidence type="ECO:0000256" key="4">
    <source>
        <dbReference type="ARBA" id="ARBA00016962"/>
    </source>
</evidence>
<dbReference type="Proteomes" id="UP000198618">
    <property type="component" value="Unassembled WGS sequence"/>
</dbReference>
<gene>
    <name evidence="13" type="ORF">SAMN05216389_106237</name>
</gene>
<evidence type="ECO:0000256" key="6">
    <source>
        <dbReference type="ARBA" id="ARBA00022475"/>
    </source>
</evidence>
<comment type="subunit">
    <text evidence="3">The complex is composed of two ATP-binding proteins (HrtA), two transmembrane proteins (HrtB) and a solute-binding protein.</text>
</comment>
<dbReference type="RefSeq" id="WP_090868972.1">
    <property type="nucleotide sequence ID" value="NZ_FOHE01000006.1"/>
</dbReference>
<dbReference type="STRING" id="930131.SAMN05216389_106237"/>
<feature type="transmembrane region" description="Helical" evidence="11">
    <location>
        <begin position="318"/>
        <end position="342"/>
    </location>
</feature>
<evidence type="ECO:0000256" key="7">
    <source>
        <dbReference type="ARBA" id="ARBA00022692"/>
    </source>
</evidence>
<evidence type="ECO:0000256" key="11">
    <source>
        <dbReference type="SAM" id="Phobius"/>
    </source>
</evidence>
<evidence type="ECO:0000256" key="1">
    <source>
        <dbReference type="ARBA" id="ARBA00004651"/>
    </source>
</evidence>
<dbReference type="EMBL" id="FOHE01000006">
    <property type="protein sequence ID" value="SET18956.1"/>
    <property type="molecule type" value="Genomic_DNA"/>
</dbReference>
<dbReference type="OrthoDB" id="384327at2"/>
<evidence type="ECO:0000259" key="12">
    <source>
        <dbReference type="Pfam" id="PF02687"/>
    </source>
</evidence>
<evidence type="ECO:0000256" key="5">
    <source>
        <dbReference type="ARBA" id="ARBA00022448"/>
    </source>
</evidence>
<dbReference type="PANTHER" id="PTHR43738">
    <property type="entry name" value="ABC TRANSPORTER, MEMBRANE PROTEIN"/>
    <property type="match status" value="1"/>
</dbReference>
<evidence type="ECO:0000256" key="9">
    <source>
        <dbReference type="ARBA" id="ARBA00023136"/>
    </source>
</evidence>
<comment type="function">
    <text evidence="10">Part of the ABC transporter complex hrt involved in hemin import. Responsible for the translocation of the substrate across the membrane.</text>
</comment>
<comment type="subcellular location">
    <subcellularLocation>
        <location evidence="1">Cell membrane</location>
        <topology evidence="1">Multi-pass membrane protein</topology>
    </subcellularLocation>
</comment>
<keyword evidence="6" id="KW-1003">Cell membrane</keyword>
<keyword evidence="5" id="KW-0813">Transport</keyword>
<evidence type="ECO:0000256" key="3">
    <source>
        <dbReference type="ARBA" id="ARBA00011131"/>
    </source>
</evidence>
<dbReference type="Pfam" id="PF02687">
    <property type="entry name" value="FtsX"/>
    <property type="match status" value="1"/>
</dbReference>
<keyword evidence="8 11" id="KW-1133">Transmembrane helix</keyword>
<dbReference type="PANTHER" id="PTHR43738:SF1">
    <property type="entry name" value="HEMIN TRANSPORT SYSTEM PERMEASE PROTEIN HRTB-RELATED"/>
    <property type="match status" value="1"/>
</dbReference>
<name>A0A1I0CHS7_9BACI</name>
<evidence type="ECO:0000256" key="10">
    <source>
        <dbReference type="ARBA" id="ARBA00024973"/>
    </source>
</evidence>
<evidence type="ECO:0000313" key="13">
    <source>
        <dbReference type="EMBL" id="SET18956.1"/>
    </source>
</evidence>
<sequence>MFLAWRELQQNKIRYILICTIITAILFLVFFITGLSNGLGYADSAAISNLKADYVVLNKEADGVLIKSELSTEDIKEIEQKVRTDVSPLTITVSSLTMENTKDVDVTYFTVDTKKYGNVSITEGKNIHELANSEIIADESLKRFGLELNDTIIDSRTDTAMKIAGFTNDHVYSHMPVIFTSKGLGFQSLYSSEDTYYAALYQGAKERFTHFDVQSVEETVKTMPGYSETQGSFMVMKIFLIIISVFVSSVFFYVITIQKIHQFGILKAIGVKTWDIAKAIITQVSMITLLGLCLSGIAFVGVVQIMPEEMPIQLSWQLFIGTGAMFIVLNTAGAMLSVWKVAKVDALEAMRRAE</sequence>
<accession>A0A1I0CHS7</accession>
<reference evidence="13 14" key="1">
    <citation type="submission" date="2016-10" db="EMBL/GenBank/DDBJ databases">
        <authorList>
            <person name="de Groot N.N."/>
        </authorList>
    </citation>
    <scope>NUCLEOTIDE SEQUENCE [LARGE SCALE GENOMIC DNA]</scope>
    <source>
        <strain evidence="13 14">IBRC-M 10780</strain>
    </source>
</reference>
<comment type="similarity">
    <text evidence="2">Belongs to the ABC-4 integral membrane protein family. HrtB subfamily.</text>
</comment>
<proteinExistence type="inferred from homology"/>